<dbReference type="PANTHER" id="PTHR43751:SF3">
    <property type="entry name" value="SULFATASE N-TERMINAL DOMAIN-CONTAINING PROTEIN"/>
    <property type="match status" value="1"/>
</dbReference>
<proteinExistence type="predicted"/>
<feature type="transmembrane region" description="Helical" evidence="2">
    <location>
        <begin position="167"/>
        <end position="185"/>
    </location>
</feature>
<evidence type="ECO:0000313" key="5">
    <source>
        <dbReference type="EMBL" id="RRI05966.1"/>
    </source>
</evidence>
<dbReference type="Pfam" id="PF00884">
    <property type="entry name" value="Sulfatase"/>
    <property type="match status" value="1"/>
</dbReference>
<protein>
    <submittedName>
        <fullName evidence="5">DUF229 domain-containing protein</fullName>
    </submittedName>
</protein>
<dbReference type="InterPro" id="IPR031768">
    <property type="entry name" value="CBM60_xylan-bd"/>
</dbReference>
<dbReference type="Pfam" id="PF16841">
    <property type="entry name" value="CBM60"/>
    <property type="match status" value="1"/>
</dbReference>
<dbReference type="Gene3D" id="3.40.720.10">
    <property type="entry name" value="Alkaline Phosphatase, subunit A"/>
    <property type="match status" value="1"/>
</dbReference>
<feature type="transmembrane region" description="Helical" evidence="2">
    <location>
        <begin position="105"/>
        <end position="126"/>
    </location>
</feature>
<comment type="caution">
    <text evidence="5">The sequence shown here is derived from an EMBL/GenBank/DDBJ whole genome shotgun (WGS) entry which is preliminary data.</text>
</comment>
<dbReference type="InterPro" id="IPR052701">
    <property type="entry name" value="GAG_Ulvan_Degrading_Sulfatases"/>
</dbReference>
<feature type="transmembrane region" description="Helical" evidence="2">
    <location>
        <begin position="197"/>
        <end position="218"/>
    </location>
</feature>
<feature type="region of interest" description="Disordered" evidence="1">
    <location>
        <begin position="1"/>
        <end position="25"/>
    </location>
</feature>
<sequence length="829" mass="90305">MSIGGSTGSASRSEGGHTRSRTKPASARDLRFRRLSPRIVCTSLVSWLLLGIYRGVIVDPQPAFQGVLASIPAGLAASYYDLILIASLTAATLVLLFLAKPSRLASAAIVLLFYLVVAVSLAWGFANINLVKMLGEPFTFQWLVYGDFLQNADAKSAMGDALNVRDAAILFGSIILVLVLGYAAGRLCQRLSSAGRKAFLVALVLGVGAGLAGSGYHVRAQALPASKIDNPIVYFVQSAWFSSTPVTFAMSAASNDPDVASVGERPAETSSFKAPAPNPVKNVLIFMMESVPSKYVETFGGQYPVTPNIKSYAAGSIRFDKIYAHAPSTHYSIFSLLTSMYNDISFYGMTAKYPYLPLDTISNTLSRHNFRTGFFWSADSRFQRVDEFLLNKGLDVIQDYRGQKCATPTFKLSSEQWKNMDYNSDLCTAQSIIEWMNKDSQKPFFGIMFTAMTHYPYITGSPMFSKMVPSAKDIGPVRYVDDEKFNAYLNALKVGDAAFGEILESLKQSGKLDSTLVVVLGDHGEAFGEHGDYIHATAIYDENVHIPLIMINKHLFHGEVAHPVGGIIDVAPTIMDILGLPLPQQWQGRSLFSEQRPDKTFFFNPWAGSLLGYRENDRKVIFNATTGKVEEYDLKADPGERTNLFNESSSDRTTLLQPISGWVQSQKRRVATLVGNAAQDAGHCSATSLEIDAAGTDYQGAPHFEVFADGKRLAEIAVQGKHSAASTAEARVAELTEAAIGAQPFRIDLSGVPNPKSIEVRYVNDQWAGDGLPGDRNLFIKSIKVNGQLVPNGKLHVDEQSHGYTDDSGTAMYTNGSLWVSGPFIEGCM</sequence>
<evidence type="ECO:0000256" key="2">
    <source>
        <dbReference type="SAM" id="Phobius"/>
    </source>
</evidence>
<dbReference type="AlphaFoldDB" id="A0A3P3G547"/>
<keyword evidence="2" id="KW-1133">Transmembrane helix</keyword>
<feature type="domain" description="Sulfatase N-terminal" evidence="3">
    <location>
        <begin position="281"/>
        <end position="579"/>
    </location>
</feature>
<accession>A0A3P3G547</accession>
<evidence type="ECO:0000313" key="6">
    <source>
        <dbReference type="Proteomes" id="UP000273786"/>
    </source>
</evidence>
<reference evidence="5 6" key="1">
    <citation type="submission" date="2018-11" db="EMBL/GenBank/DDBJ databases">
        <title>the genome of Mesorhizobium tamadayense DSM 28320.</title>
        <authorList>
            <person name="Gao J."/>
        </authorList>
    </citation>
    <scope>NUCLEOTIDE SEQUENCE [LARGE SCALE GENOMIC DNA]</scope>
    <source>
        <strain evidence="5 6">DSM 28320</strain>
    </source>
</reference>
<evidence type="ECO:0000259" key="4">
    <source>
        <dbReference type="Pfam" id="PF16841"/>
    </source>
</evidence>
<keyword evidence="2" id="KW-0812">Transmembrane</keyword>
<dbReference type="CDD" id="cd16148">
    <property type="entry name" value="sulfatase_like"/>
    <property type="match status" value="1"/>
</dbReference>
<dbReference type="OrthoDB" id="9795675at2"/>
<dbReference type="PANTHER" id="PTHR43751">
    <property type="entry name" value="SULFATASE"/>
    <property type="match status" value="1"/>
</dbReference>
<feature type="transmembrane region" description="Helical" evidence="2">
    <location>
        <begin position="77"/>
        <end position="98"/>
    </location>
</feature>
<evidence type="ECO:0000259" key="3">
    <source>
        <dbReference type="Pfam" id="PF00884"/>
    </source>
</evidence>
<organism evidence="5 6">
    <name type="scientific">Mesorhizobium tamadayense</name>
    <dbReference type="NCBI Taxonomy" id="425306"/>
    <lineage>
        <taxon>Bacteria</taxon>
        <taxon>Pseudomonadati</taxon>
        <taxon>Pseudomonadota</taxon>
        <taxon>Alphaproteobacteria</taxon>
        <taxon>Hyphomicrobiales</taxon>
        <taxon>Phyllobacteriaceae</taxon>
        <taxon>Mesorhizobium</taxon>
    </lineage>
</organism>
<name>A0A3P3G547_9HYPH</name>
<dbReference type="Gene3D" id="2.60.60.40">
    <property type="match status" value="1"/>
</dbReference>
<dbReference type="InterPro" id="IPR000917">
    <property type="entry name" value="Sulfatase_N"/>
</dbReference>
<evidence type="ECO:0000256" key="1">
    <source>
        <dbReference type="SAM" id="MobiDB-lite"/>
    </source>
</evidence>
<dbReference type="SUPFAM" id="SSF53649">
    <property type="entry name" value="Alkaline phosphatase-like"/>
    <property type="match status" value="1"/>
</dbReference>
<keyword evidence="6" id="KW-1185">Reference proteome</keyword>
<feature type="domain" description="Carbohydrate binding module xylan-binding" evidence="4">
    <location>
        <begin position="689"/>
        <end position="794"/>
    </location>
</feature>
<gene>
    <name evidence="5" type="ORF">EH240_05395</name>
</gene>
<dbReference type="Proteomes" id="UP000273786">
    <property type="component" value="Unassembled WGS sequence"/>
</dbReference>
<feature type="transmembrane region" description="Helical" evidence="2">
    <location>
        <begin position="39"/>
        <end position="57"/>
    </location>
</feature>
<dbReference type="InterPro" id="IPR017850">
    <property type="entry name" value="Alkaline_phosphatase_core_sf"/>
</dbReference>
<dbReference type="EMBL" id="RQXT01000004">
    <property type="protein sequence ID" value="RRI05966.1"/>
    <property type="molecule type" value="Genomic_DNA"/>
</dbReference>
<keyword evidence="2" id="KW-0472">Membrane</keyword>